<dbReference type="Proteomes" id="UP000784294">
    <property type="component" value="Unassembled WGS sequence"/>
</dbReference>
<keyword evidence="2" id="KW-1185">Reference proteome</keyword>
<organism evidence="1 2">
    <name type="scientific">Protopolystoma xenopodis</name>
    <dbReference type="NCBI Taxonomy" id="117903"/>
    <lineage>
        <taxon>Eukaryota</taxon>
        <taxon>Metazoa</taxon>
        <taxon>Spiralia</taxon>
        <taxon>Lophotrochozoa</taxon>
        <taxon>Platyhelminthes</taxon>
        <taxon>Monogenea</taxon>
        <taxon>Polyopisthocotylea</taxon>
        <taxon>Polystomatidea</taxon>
        <taxon>Polystomatidae</taxon>
        <taxon>Protopolystoma</taxon>
    </lineage>
</organism>
<accession>A0A3S5B748</accession>
<reference evidence="1" key="1">
    <citation type="submission" date="2018-11" db="EMBL/GenBank/DDBJ databases">
        <authorList>
            <consortium name="Pathogen Informatics"/>
        </authorList>
    </citation>
    <scope>NUCLEOTIDE SEQUENCE</scope>
</reference>
<sequence>MQTSLSADKLNPPLWPLARGRRSKLGFWTVEEIRSDGRTKWSRLVSSAQLSTPHRLQTSMLATRVPRPLGGRRD</sequence>
<proteinExistence type="predicted"/>
<name>A0A3S5B748_9PLAT</name>
<dbReference type="AlphaFoldDB" id="A0A3S5B748"/>
<evidence type="ECO:0000313" key="1">
    <source>
        <dbReference type="EMBL" id="VEL42059.1"/>
    </source>
</evidence>
<evidence type="ECO:0000313" key="2">
    <source>
        <dbReference type="Proteomes" id="UP000784294"/>
    </source>
</evidence>
<protein>
    <submittedName>
        <fullName evidence="1">Uncharacterized protein</fullName>
    </submittedName>
</protein>
<comment type="caution">
    <text evidence="1">The sequence shown here is derived from an EMBL/GenBank/DDBJ whole genome shotgun (WGS) entry which is preliminary data.</text>
</comment>
<dbReference type="EMBL" id="CAAALY010272394">
    <property type="protein sequence ID" value="VEL42059.1"/>
    <property type="molecule type" value="Genomic_DNA"/>
</dbReference>
<gene>
    <name evidence="1" type="ORF">PXEA_LOCUS35499</name>
</gene>